<dbReference type="HOGENOM" id="CLU_073320_2_1_5"/>
<keyword evidence="1" id="KW-0175">Coiled coil</keyword>
<reference evidence="2 3" key="1">
    <citation type="journal article" date="2014" name="BMC Genomics">
        <title>Architecture and functions of a multipartite genome of the methylotrophic bacterium Paracoccus aminophilus JCM 7686, containing primary and secondary chromids.</title>
        <authorList>
            <person name="Dziewit L."/>
            <person name="Czarnecki J."/>
            <person name="Wibberg D."/>
            <person name="Radlinska M."/>
            <person name="Mrozek P."/>
            <person name="Szymczak M."/>
            <person name="Schluter A."/>
            <person name="Puhler A."/>
            <person name="Bartosik D."/>
        </authorList>
    </citation>
    <scope>NUCLEOTIDE SEQUENCE [LARGE SCALE GENOMIC DNA]</scope>
    <source>
        <strain evidence="2">JCM 7686</strain>
    </source>
</reference>
<gene>
    <name evidence="2" type="ORF">JCM7686_0398</name>
</gene>
<dbReference type="EMBL" id="CP006650">
    <property type="protein sequence ID" value="AGT07507.1"/>
    <property type="molecule type" value="Genomic_DNA"/>
</dbReference>
<keyword evidence="3" id="KW-1185">Reference proteome</keyword>
<accession>S5XR16</accession>
<dbReference type="Proteomes" id="UP000015480">
    <property type="component" value="Chromosome"/>
</dbReference>
<evidence type="ECO:0000256" key="1">
    <source>
        <dbReference type="SAM" id="Coils"/>
    </source>
</evidence>
<sequence>MTESESSAAPTESKDLLAGEIRQYLLSHPELILGDRDVMRALVDAREADFGANVIDIRGRAMQALEERLDRLETAHETVISNAYENQSGMNMIHRAVLALLEPVDFQSFLENLNLAVAPILRIETLRLIFETGAEGSQPKGIDGALDIVAPGTIAALIHGGRRAPRGDNIVLRDAVAETQPLHGPTHAPILTEALLPIDLGPGRWPALLLMGSTEAGRFAPSHGTDLLRFFSQVFRLVLLDWLSE</sequence>
<evidence type="ECO:0000313" key="2">
    <source>
        <dbReference type="EMBL" id="AGT07507.1"/>
    </source>
</evidence>
<evidence type="ECO:0008006" key="4">
    <source>
        <dbReference type="Google" id="ProtNLM"/>
    </source>
</evidence>
<dbReference type="KEGG" id="pami:JCM7686_0398"/>
<dbReference type="eggNOG" id="COG3159">
    <property type="taxonomic scope" value="Bacteria"/>
</dbReference>
<dbReference type="AlphaFoldDB" id="S5XR16"/>
<protein>
    <recommendedName>
        <fullName evidence="4">DUF484 family protein</fullName>
    </recommendedName>
</protein>
<dbReference type="Pfam" id="PF04340">
    <property type="entry name" value="DUF484"/>
    <property type="match status" value="1"/>
</dbReference>
<name>S5XR16_PARAH</name>
<evidence type="ECO:0000313" key="3">
    <source>
        <dbReference type="Proteomes" id="UP000015480"/>
    </source>
</evidence>
<proteinExistence type="predicted"/>
<dbReference type="InterPro" id="IPR007435">
    <property type="entry name" value="DUF484"/>
</dbReference>
<dbReference type="STRING" id="1367847.JCM7686_0398"/>
<dbReference type="Gene3D" id="3.30.450.40">
    <property type="match status" value="1"/>
</dbReference>
<organism evidence="2 3">
    <name type="scientific">Paracoccus aminophilus JCM 7686</name>
    <dbReference type="NCBI Taxonomy" id="1367847"/>
    <lineage>
        <taxon>Bacteria</taxon>
        <taxon>Pseudomonadati</taxon>
        <taxon>Pseudomonadota</taxon>
        <taxon>Alphaproteobacteria</taxon>
        <taxon>Rhodobacterales</taxon>
        <taxon>Paracoccaceae</taxon>
        <taxon>Paracoccus</taxon>
    </lineage>
</organism>
<feature type="coiled-coil region" evidence="1">
    <location>
        <begin position="55"/>
        <end position="82"/>
    </location>
</feature>
<dbReference type="InterPro" id="IPR029016">
    <property type="entry name" value="GAF-like_dom_sf"/>
</dbReference>
<dbReference type="PATRIC" id="fig|1367847.3.peg.338"/>
<dbReference type="OrthoDB" id="7200179at2"/>
<dbReference type="RefSeq" id="WP_020949147.1">
    <property type="nucleotide sequence ID" value="NC_022041.1"/>
</dbReference>